<dbReference type="Pfam" id="PF07690">
    <property type="entry name" value="MFS_1"/>
    <property type="match status" value="1"/>
</dbReference>
<keyword evidence="5 6" id="KW-0472">Membrane</keyword>
<keyword evidence="9" id="KW-1185">Reference proteome</keyword>
<protein>
    <recommendedName>
        <fullName evidence="7">Major facilitator superfamily (MFS) profile domain-containing protein</fullName>
    </recommendedName>
</protein>
<dbReference type="EMBL" id="RSCD01000026">
    <property type="protein sequence ID" value="RSH82833.1"/>
    <property type="molecule type" value="Genomic_DNA"/>
</dbReference>
<keyword evidence="4 6" id="KW-1133">Transmembrane helix</keyword>
<feature type="transmembrane region" description="Helical" evidence="6">
    <location>
        <begin position="392"/>
        <end position="411"/>
    </location>
</feature>
<evidence type="ECO:0000256" key="3">
    <source>
        <dbReference type="ARBA" id="ARBA00022692"/>
    </source>
</evidence>
<comment type="subcellular location">
    <subcellularLocation>
        <location evidence="1">Membrane</location>
        <topology evidence="1">Multi-pass membrane protein</topology>
    </subcellularLocation>
</comment>
<evidence type="ECO:0000256" key="6">
    <source>
        <dbReference type="SAM" id="Phobius"/>
    </source>
</evidence>
<dbReference type="GO" id="GO:0016020">
    <property type="term" value="C:membrane"/>
    <property type="evidence" value="ECO:0007669"/>
    <property type="project" value="UniProtKB-SubCell"/>
</dbReference>
<dbReference type="PANTHER" id="PTHR43791:SF65">
    <property type="entry name" value="MAJOR FACILITATOR SUPERFAMILY (MFS) PROFILE DOMAIN-CONTAINING PROTEIN-RELATED"/>
    <property type="match status" value="1"/>
</dbReference>
<dbReference type="InterPro" id="IPR036259">
    <property type="entry name" value="MFS_trans_sf"/>
</dbReference>
<evidence type="ECO:0000313" key="9">
    <source>
        <dbReference type="Proteomes" id="UP000279259"/>
    </source>
</evidence>
<feature type="transmembrane region" description="Helical" evidence="6">
    <location>
        <begin position="182"/>
        <end position="201"/>
    </location>
</feature>
<feature type="transmembrane region" description="Helical" evidence="6">
    <location>
        <begin position="326"/>
        <end position="348"/>
    </location>
</feature>
<dbReference type="InterPro" id="IPR011701">
    <property type="entry name" value="MFS"/>
</dbReference>
<feature type="transmembrane region" description="Helical" evidence="6">
    <location>
        <begin position="152"/>
        <end position="170"/>
    </location>
</feature>
<dbReference type="PROSITE" id="PS50850">
    <property type="entry name" value="MFS"/>
    <property type="match status" value="1"/>
</dbReference>
<dbReference type="Proteomes" id="UP000279259">
    <property type="component" value="Unassembled WGS sequence"/>
</dbReference>
<keyword evidence="3 6" id="KW-0812">Transmembrane</keyword>
<dbReference type="SUPFAM" id="SSF103473">
    <property type="entry name" value="MFS general substrate transporter"/>
    <property type="match status" value="1"/>
</dbReference>
<feature type="transmembrane region" description="Helical" evidence="6">
    <location>
        <begin position="360"/>
        <end position="380"/>
    </location>
</feature>
<feature type="domain" description="Major facilitator superfamily (MFS) profile" evidence="7">
    <location>
        <begin position="85"/>
        <end position="546"/>
    </location>
</feature>
<evidence type="ECO:0000256" key="2">
    <source>
        <dbReference type="ARBA" id="ARBA00022448"/>
    </source>
</evidence>
<evidence type="ECO:0000259" key="7">
    <source>
        <dbReference type="PROSITE" id="PS50850"/>
    </source>
</evidence>
<feature type="transmembrane region" description="Helical" evidence="6">
    <location>
        <begin position="246"/>
        <end position="266"/>
    </location>
</feature>
<dbReference type="GO" id="GO:0022857">
    <property type="term" value="F:transmembrane transporter activity"/>
    <property type="evidence" value="ECO:0007669"/>
    <property type="project" value="InterPro"/>
</dbReference>
<sequence length="546" mass="60444">MTAENIPPSPPDTLSSIGDKHILSDPNALENGGSVIGPTKTEDLRSLYLEVLSRRGSSEQLLFDIDLEYTKEEEAKVVKILDTRLFTAVLLSTFVLNVDRTNISNAVSAGLPADLGFTIDTVNSANQVYAAIFTFSTLLGGIAGKRFGPQRFIPFLMFSWGLVTLAHALINNVGGYYTVRSFIALTEGGVIPATLIYLGTFYKSTELVTRLSWFWGIQSIASAVSGLMAAGLLQLDGVRGLEGWKWLFIVDGIFTLLVAVWLVAYLPGDVTRTRGRWTKYSSKGWFDQRQQTIAVTRTIRDDPTKIKYLTTRVSWNDLKDALTDRFVWGHLILTMISLTPGTPLQTYLPTVIKTFNYSTFVANALTAPIYVLQCISMVLLGWHSDRTGDRAFHGLFGAVWFLVGFILLRALPATSGKGARYVGALVAGSWPQTHSLNIGWMTENTAGVGKRTVASGLIIGAANIYALWSSQIYRSDDSPLFRRGNDINIAFCAAAVVLWLLLKWQYVHANRTRAERTLALSEDERREVEARMEVDGSRGLLFRFTH</sequence>
<dbReference type="OrthoDB" id="2985014at2759"/>
<evidence type="ECO:0000256" key="1">
    <source>
        <dbReference type="ARBA" id="ARBA00004141"/>
    </source>
</evidence>
<feature type="transmembrane region" description="Helical" evidence="6">
    <location>
        <begin position="213"/>
        <end position="234"/>
    </location>
</feature>
<accession>A0A427XVH6</accession>
<organism evidence="8 9">
    <name type="scientific">Saitozyma podzolica</name>
    <dbReference type="NCBI Taxonomy" id="1890683"/>
    <lineage>
        <taxon>Eukaryota</taxon>
        <taxon>Fungi</taxon>
        <taxon>Dikarya</taxon>
        <taxon>Basidiomycota</taxon>
        <taxon>Agaricomycotina</taxon>
        <taxon>Tremellomycetes</taxon>
        <taxon>Tremellales</taxon>
        <taxon>Trimorphomycetaceae</taxon>
        <taxon>Saitozyma</taxon>
    </lineage>
</organism>
<dbReference type="Gene3D" id="1.20.1250.20">
    <property type="entry name" value="MFS general substrate transporter like domains"/>
    <property type="match status" value="2"/>
</dbReference>
<proteinExistence type="predicted"/>
<reference evidence="8 9" key="1">
    <citation type="submission" date="2018-11" db="EMBL/GenBank/DDBJ databases">
        <title>Genome sequence of Saitozyma podzolica DSM 27192.</title>
        <authorList>
            <person name="Aliyu H."/>
            <person name="Gorte O."/>
            <person name="Ochsenreither K."/>
        </authorList>
    </citation>
    <scope>NUCLEOTIDE SEQUENCE [LARGE SCALE GENOMIC DNA]</scope>
    <source>
        <strain evidence="8 9">DSM 27192</strain>
    </source>
</reference>
<evidence type="ECO:0000256" key="5">
    <source>
        <dbReference type="ARBA" id="ARBA00023136"/>
    </source>
</evidence>
<gene>
    <name evidence="8" type="ORF">EHS25_005823</name>
</gene>
<feature type="transmembrane region" description="Helical" evidence="6">
    <location>
        <begin position="487"/>
        <end position="506"/>
    </location>
</feature>
<evidence type="ECO:0000256" key="4">
    <source>
        <dbReference type="ARBA" id="ARBA00022989"/>
    </source>
</evidence>
<evidence type="ECO:0000313" key="8">
    <source>
        <dbReference type="EMBL" id="RSH82833.1"/>
    </source>
</evidence>
<comment type="caution">
    <text evidence="8">The sequence shown here is derived from an EMBL/GenBank/DDBJ whole genome shotgun (WGS) entry which is preliminary data.</text>
</comment>
<dbReference type="InterPro" id="IPR020846">
    <property type="entry name" value="MFS_dom"/>
</dbReference>
<name>A0A427XVH6_9TREE</name>
<dbReference type="PANTHER" id="PTHR43791">
    <property type="entry name" value="PERMEASE-RELATED"/>
    <property type="match status" value="1"/>
</dbReference>
<keyword evidence="2" id="KW-0813">Transport</keyword>
<dbReference type="AlphaFoldDB" id="A0A427XVH6"/>